<protein>
    <submittedName>
        <fullName evidence="1">Insertion element IS1 protein insB</fullName>
    </submittedName>
</protein>
<dbReference type="InterPro" id="IPR005063">
    <property type="entry name" value="Transposase_27"/>
</dbReference>
<dbReference type="EMBL" id="FTLG01000085">
    <property type="protein sequence ID" value="SIP73116.1"/>
    <property type="molecule type" value="Genomic_DNA"/>
</dbReference>
<dbReference type="Proteomes" id="UP000196435">
    <property type="component" value="Unassembled WGS sequence"/>
</dbReference>
<evidence type="ECO:0000313" key="2">
    <source>
        <dbReference type="Proteomes" id="UP000196435"/>
    </source>
</evidence>
<proteinExistence type="predicted"/>
<dbReference type="GO" id="GO:0004803">
    <property type="term" value="F:transposase activity"/>
    <property type="evidence" value="ECO:0007669"/>
    <property type="project" value="InterPro"/>
</dbReference>
<dbReference type="Pfam" id="PF03400">
    <property type="entry name" value="DDE_Tnp_IS1"/>
    <property type="match status" value="1"/>
</dbReference>
<accession>A0A1N6MW92</accession>
<dbReference type="GO" id="GO:0006313">
    <property type="term" value="P:DNA transposition"/>
    <property type="evidence" value="ECO:0007669"/>
    <property type="project" value="InterPro"/>
</dbReference>
<dbReference type="AlphaFoldDB" id="A0A1N6MW92"/>
<dbReference type="GO" id="GO:0003677">
    <property type="term" value="F:DNA binding"/>
    <property type="evidence" value="ECO:0007669"/>
    <property type="project" value="InterPro"/>
</dbReference>
<evidence type="ECO:0000313" key="1">
    <source>
        <dbReference type="EMBL" id="SIP73116.1"/>
    </source>
</evidence>
<gene>
    <name evidence="1" type="ORF">XIS1_1750008</name>
</gene>
<organism evidence="1 2">
    <name type="scientific">Xenorhabdus innexi</name>
    <dbReference type="NCBI Taxonomy" id="290109"/>
    <lineage>
        <taxon>Bacteria</taxon>
        <taxon>Pseudomonadati</taxon>
        <taxon>Pseudomonadota</taxon>
        <taxon>Gammaproteobacteria</taxon>
        <taxon>Enterobacterales</taxon>
        <taxon>Morganellaceae</taxon>
        <taxon>Xenorhabdus</taxon>
    </lineage>
</organism>
<name>A0A1N6MW92_9GAMM</name>
<sequence length="52" mass="6312">MGNKQNQRWLRYAWESRLKRIVIHVFGDRSKNTLDKLLTLLSPFSYSVLLYR</sequence>
<reference evidence="2" key="1">
    <citation type="submission" date="2016-12" db="EMBL/GenBank/DDBJ databases">
        <authorList>
            <person name="Gaudriault S."/>
        </authorList>
    </citation>
    <scope>NUCLEOTIDE SEQUENCE [LARGE SCALE GENOMIC DNA]</scope>
    <source>
        <strain evidence="2">HGB1681 (deposited as PTA-6826 in the American Type Culture Collection)</strain>
    </source>
</reference>